<keyword evidence="2" id="KW-0808">Transferase</keyword>
<dbReference type="PANTHER" id="PTHR44942">
    <property type="entry name" value="METHYLTRANSF_11 DOMAIN-CONTAINING PROTEIN"/>
    <property type="match status" value="1"/>
</dbReference>
<dbReference type="Proteomes" id="UP000011096">
    <property type="component" value="Unassembled WGS sequence"/>
</dbReference>
<dbReference type="SUPFAM" id="SSF53335">
    <property type="entry name" value="S-adenosyl-L-methionine-dependent methyltransferases"/>
    <property type="match status" value="1"/>
</dbReference>
<dbReference type="PANTHER" id="PTHR44942:SF10">
    <property type="entry name" value="METHYLTRANSFERASE TYPE 11 DOMAIN-CONTAINING PROTEIN"/>
    <property type="match status" value="1"/>
</dbReference>
<dbReference type="InterPro" id="IPR051052">
    <property type="entry name" value="Diverse_substrate_MTase"/>
</dbReference>
<comment type="caution">
    <text evidence="2">The sequence shown here is derived from an EMBL/GenBank/DDBJ whole genome shotgun (WGS) entry which is preliminary data.</text>
</comment>
<dbReference type="GO" id="GO:0032259">
    <property type="term" value="P:methylation"/>
    <property type="evidence" value="ECO:0007669"/>
    <property type="project" value="UniProtKB-KW"/>
</dbReference>
<feature type="domain" description="Methyltransferase type 11" evidence="1">
    <location>
        <begin position="52"/>
        <end position="151"/>
    </location>
</feature>
<reference evidence="2 3" key="1">
    <citation type="submission" date="2012-08" db="EMBL/GenBank/DDBJ databases">
        <authorList>
            <person name="Gan P.H.P."/>
            <person name="Ikeda K."/>
            <person name="Irieda H."/>
            <person name="Narusaka M."/>
            <person name="O'Connell R.J."/>
            <person name="Narusaka Y."/>
            <person name="Takano Y."/>
            <person name="Kubo Y."/>
            <person name="Shirasu K."/>
        </authorList>
    </citation>
    <scope>NUCLEOTIDE SEQUENCE [LARGE SCALE GENOMIC DNA]</scope>
    <source>
        <strain evidence="2 3">Nara gc5</strain>
    </source>
</reference>
<dbReference type="GO" id="GO:0008757">
    <property type="term" value="F:S-adenosylmethionine-dependent methyltransferase activity"/>
    <property type="evidence" value="ECO:0007669"/>
    <property type="project" value="InterPro"/>
</dbReference>
<sequence>MAAITATDPTFRAYKGTQAKRYDEGRPAYTPALYEAILKYHDECNGCRGTVVDVGCGPGRATRELARFFDNAIGVDPSENMIDTAKQVGGVGNTGNPIEYYVSPAERVADLEELPDGKVDLLTAAAAVHWFDMPQFWSQAARLLKPGGSLALWTTGCFYVPDPSSHNAAELNRIMRQLETDDLAQFELAPNVLSRTLYDDLALPWKLESAHPDFEESSYDRREWDRDGVLTDGEDFFGDSLEISLDILEKGYDTASTVTRWRAANPELAHGPDDCVKKTIAQLRKAAGPQSSGSIRGSTSTVLLLLKRR</sequence>
<accession>A0A7J6IEL8</accession>
<evidence type="ECO:0000313" key="2">
    <source>
        <dbReference type="EMBL" id="KAF4474481.1"/>
    </source>
</evidence>
<reference evidence="2 3" key="2">
    <citation type="submission" date="2020-04" db="EMBL/GenBank/DDBJ databases">
        <title>Genome sequencing and assembly of multiple isolates from the Colletotrichum gloeosporioides species complex.</title>
        <authorList>
            <person name="Gan P."/>
            <person name="Shirasu K."/>
        </authorList>
    </citation>
    <scope>NUCLEOTIDE SEQUENCE [LARGE SCALE GENOMIC DNA]</scope>
    <source>
        <strain evidence="2 3">Nara gc5</strain>
    </source>
</reference>
<keyword evidence="2" id="KW-0489">Methyltransferase</keyword>
<dbReference type="CDD" id="cd02440">
    <property type="entry name" value="AdoMet_MTases"/>
    <property type="match status" value="1"/>
</dbReference>
<proteinExistence type="predicted"/>
<dbReference type="Pfam" id="PF08241">
    <property type="entry name" value="Methyltransf_11"/>
    <property type="match status" value="1"/>
</dbReference>
<gene>
    <name evidence="2" type="ORF">CGGC5_v016800</name>
</gene>
<dbReference type="EMBL" id="ANPB02000011">
    <property type="protein sequence ID" value="KAF4474481.1"/>
    <property type="molecule type" value="Genomic_DNA"/>
</dbReference>
<dbReference type="Gene3D" id="3.40.50.150">
    <property type="entry name" value="Vaccinia Virus protein VP39"/>
    <property type="match status" value="1"/>
</dbReference>
<evidence type="ECO:0000259" key="1">
    <source>
        <dbReference type="Pfam" id="PF08241"/>
    </source>
</evidence>
<dbReference type="RefSeq" id="XP_066007029.1">
    <property type="nucleotide sequence ID" value="XM_066153574.1"/>
</dbReference>
<dbReference type="InterPro" id="IPR013216">
    <property type="entry name" value="Methyltransf_11"/>
</dbReference>
<keyword evidence="3" id="KW-1185">Reference proteome</keyword>
<name>A0A7J6IEL8_COLFN</name>
<protein>
    <submittedName>
        <fullName evidence="2">Putative methyltransferase</fullName>
    </submittedName>
</protein>
<dbReference type="InParanoid" id="A0A7J6IEL8"/>
<dbReference type="InterPro" id="IPR029063">
    <property type="entry name" value="SAM-dependent_MTases_sf"/>
</dbReference>
<dbReference type="GeneID" id="43621404"/>
<dbReference type="AlphaFoldDB" id="A0A7J6IEL8"/>
<organism evidence="2 3">
    <name type="scientific">Colletotrichum fructicola (strain Nara gc5)</name>
    <name type="common">Anthracnose fungus</name>
    <name type="synonym">Colletotrichum gloeosporioides (strain Nara gc5)</name>
    <dbReference type="NCBI Taxonomy" id="1213859"/>
    <lineage>
        <taxon>Eukaryota</taxon>
        <taxon>Fungi</taxon>
        <taxon>Dikarya</taxon>
        <taxon>Ascomycota</taxon>
        <taxon>Pezizomycotina</taxon>
        <taxon>Sordariomycetes</taxon>
        <taxon>Hypocreomycetidae</taxon>
        <taxon>Glomerellales</taxon>
        <taxon>Glomerellaceae</taxon>
        <taxon>Colletotrichum</taxon>
        <taxon>Colletotrichum gloeosporioides species complex</taxon>
    </lineage>
</organism>
<dbReference type="OrthoDB" id="10027013at2759"/>
<evidence type="ECO:0000313" key="3">
    <source>
        <dbReference type="Proteomes" id="UP000011096"/>
    </source>
</evidence>